<gene>
    <name evidence="8" type="ORF">NLS_LOCUS9355</name>
</gene>
<feature type="transmembrane region" description="Helical" evidence="6">
    <location>
        <begin position="172"/>
        <end position="195"/>
    </location>
</feature>
<comment type="caution">
    <text evidence="6">Lacks conserved residue(s) required for the propagation of feature annotation.</text>
</comment>
<evidence type="ECO:0000256" key="4">
    <source>
        <dbReference type="ARBA" id="ARBA00022989"/>
    </source>
</evidence>
<dbReference type="GO" id="GO:0005254">
    <property type="term" value="F:chloride channel activity"/>
    <property type="evidence" value="ECO:0007669"/>
    <property type="project" value="TreeGrafter"/>
</dbReference>
<dbReference type="InterPro" id="IPR007632">
    <property type="entry name" value="Anoctamin"/>
</dbReference>
<feature type="transmembrane region" description="Helical" evidence="6">
    <location>
        <begin position="120"/>
        <end position="142"/>
    </location>
</feature>
<evidence type="ECO:0000256" key="2">
    <source>
        <dbReference type="ARBA" id="ARBA00009671"/>
    </source>
</evidence>
<evidence type="ECO:0000313" key="9">
    <source>
        <dbReference type="Proteomes" id="UP000277928"/>
    </source>
</evidence>
<proteinExistence type="inferred from homology"/>
<keyword evidence="9" id="KW-1185">Reference proteome</keyword>
<reference evidence="8 9" key="1">
    <citation type="submission" date="2018-08" db="EMBL/GenBank/DDBJ databases">
        <authorList>
            <person name="Laetsch R D."/>
            <person name="Stevens L."/>
            <person name="Kumar S."/>
            <person name="Blaxter L. M."/>
        </authorList>
    </citation>
    <scope>NUCLEOTIDE SEQUENCE [LARGE SCALE GENOMIC DNA]</scope>
</reference>
<dbReference type="PANTHER" id="PTHR12308">
    <property type="entry name" value="ANOCTAMIN"/>
    <property type="match status" value="1"/>
</dbReference>
<feature type="transmembrane region" description="Helical" evidence="6">
    <location>
        <begin position="280"/>
        <end position="301"/>
    </location>
</feature>
<dbReference type="STRING" id="42156.A0A3P7JKQ8"/>
<evidence type="ECO:0000256" key="3">
    <source>
        <dbReference type="ARBA" id="ARBA00022692"/>
    </source>
</evidence>
<keyword evidence="5 6" id="KW-0472">Membrane</keyword>
<dbReference type="OMA" id="EDNCKET"/>
<dbReference type="PANTHER" id="PTHR12308:SF84">
    <property type="entry name" value="ANOCTAMIN"/>
    <property type="match status" value="1"/>
</dbReference>
<comment type="subcellular location">
    <subcellularLocation>
        <location evidence="1 6">Membrane</location>
        <topology evidence="1 6">Multi-pass membrane protein</topology>
    </subcellularLocation>
</comment>
<organism evidence="8 9">
    <name type="scientific">Litomosoides sigmodontis</name>
    <name type="common">Filarial nematode worm</name>
    <dbReference type="NCBI Taxonomy" id="42156"/>
    <lineage>
        <taxon>Eukaryota</taxon>
        <taxon>Metazoa</taxon>
        <taxon>Ecdysozoa</taxon>
        <taxon>Nematoda</taxon>
        <taxon>Chromadorea</taxon>
        <taxon>Rhabditida</taxon>
        <taxon>Spirurina</taxon>
        <taxon>Spiruromorpha</taxon>
        <taxon>Filarioidea</taxon>
        <taxon>Onchocercidae</taxon>
        <taxon>Litomosoides</taxon>
    </lineage>
</organism>
<evidence type="ECO:0000256" key="6">
    <source>
        <dbReference type="RuleBase" id="RU280814"/>
    </source>
</evidence>
<evidence type="ECO:0000256" key="1">
    <source>
        <dbReference type="ARBA" id="ARBA00004141"/>
    </source>
</evidence>
<comment type="similarity">
    <text evidence="2 6">Belongs to the anoctamin family.</text>
</comment>
<feature type="domain" description="Anoctamin transmembrane" evidence="7">
    <location>
        <begin position="20"/>
        <end position="315"/>
    </location>
</feature>
<dbReference type="EMBL" id="UYRX01001528">
    <property type="protein sequence ID" value="VDM91533.1"/>
    <property type="molecule type" value="Genomic_DNA"/>
</dbReference>
<evidence type="ECO:0000313" key="8">
    <source>
        <dbReference type="EMBL" id="VDM91533.1"/>
    </source>
</evidence>
<evidence type="ECO:0000259" key="7">
    <source>
        <dbReference type="Pfam" id="PF04547"/>
    </source>
</evidence>
<keyword evidence="3 6" id="KW-0812">Transmembrane</keyword>
<sequence length="405" mass="47109">MLYLGINGDILSSIPGRRYFGLRPEECDPAGCMVELVIQLAIIMCGKQFWNGFVEFAWPVLLTWLRSLQLLETKRQRNDRAKHELVDKLGKKNRIARWEQDYILNPAYEQFLFDEYLEMVIQFGFVTLFVSAFPLAPLFALVNNIFEIRVDAYKYIVATQRPTPERARDIGIWLPILSMISKAAVLVNACIIAFTSDFIPRFVYRFVYMHDELYGYVNNSLSFYDSSRIFVKWSEFENDNITVCRFRDYRKPSCNIDPSGDCDNDYGFTMQWWIVFTFRLAFILIFEHLVAMVKGVVAYVIPDIPANIFIQLQRQRFLARQARISNITSAVNARSGSESNQDNTEESDVNSMQNELVFQPGQFNNDQTSVELGKIMRDKHRRTHSFLSLGSHRSDSFHTCRDLVD</sequence>
<keyword evidence="4 6" id="KW-1133">Transmembrane helix</keyword>
<dbReference type="Pfam" id="PF04547">
    <property type="entry name" value="Anoctamin"/>
    <property type="match status" value="1"/>
</dbReference>
<dbReference type="GO" id="GO:0005886">
    <property type="term" value="C:plasma membrane"/>
    <property type="evidence" value="ECO:0007669"/>
    <property type="project" value="TreeGrafter"/>
</dbReference>
<name>A0A3P7JKQ8_LITSI</name>
<accession>A0A3P7JKQ8</accession>
<protein>
    <recommendedName>
        <fullName evidence="6">Anoctamin</fullName>
    </recommendedName>
</protein>
<dbReference type="Proteomes" id="UP000277928">
    <property type="component" value="Unassembled WGS sequence"/>
</dbReference>
<dbReference type="AlphaFoldDB" id="A0A3P7JKQ8"/>
<evidence type="ECO:0000256" key="5">
    <source>
        <dbReference type="ARBA" id="ARBA00023136"/>
    </source>
</evidence>
<dbReference type="InterPro" id="IPR049452">
    <property type="entry name" value="Anoctamin_TM"/>
</dbReference>
<dbReference type="OrthoDB" id="296386at2759"/>